<evidence type="ECO:0000256" key="5">
    <source>
        <dbReference type="ARBA" id="ARBA00022705"/>
    </source>
</evidence>
<protein>
    <recommendedName>
        <fullName evidence="3 12">DNA replication and repair protein RecF</fullName>
    </recommendedName>
</protein>
<evidence type="ECO:0000313" key="15">
    <source>
        <dbReference type="EMBL" id="QSZ27373.1"/>
    </source>
</evidence>
<dbReference type="Proteomes" id="UP000671913">
    <property type="component" value="Chromosome"/>
</dbReference>
<evidence type="ECO:0000256" key="6">
    <source>
        <dbReference type="ARBA" id="ARBA00022741"/>
    </source>
</evidence>
<dbReference type="SUPFAM" id="SSF52540">
    <property type="entry name" value="P-loop containing nucleoside triphosphate hydrolases"/>
    <property type="match status" value="1"/>
</dbReference>
<dbReference type="PROSITE" id="PS00618">
    <property type="entry name" value="RECF_2"/>
    <property type="match status" value="1"/>
</dbReference>
<reference evidence="15" key="1">
    <citation type="submission" date="2020-08" db="EMBL/GenBank/DDBJ databases">
        <title>Genomic insights into the carbon and energy metabolism of the first obligate autotrophic acetogenic bacterium Aceticella autotrophica gen. nov., sp. nov.</title>
        <authorList>
            <person name="Toshchakov S.V."/>
            <person name="Elcheninov A.G."/>
            <person name="Kublanov I.V."/>
            <person name="Frolov E.N."/>
            <person name="Lebedinsky A.V."/>
        </authorList>
    </citation>
    <scope>NUCLEOTIDE SEQUENCE</scope>
    <source>
        <strain evidence="15">3443-3Ac</strain>
    </source>
</reference>
<dbReference type="Pfam" id="PF02463">
    <property type="entry name" value="SMC_N"/>
    <property type="match status" value="1"/>
</dbReference>
<dbReference type="GO" id="GO:0009432">
    <property type="term" value="P:SOS response"/>
    <property type="evidence" value="ECO:0007669"/>
    <property type="project" value="UniProtKB-UniRule"/>
</dbReference>
<dbReference type="RefSeq" id="WP_284680067.1">
    <property type="nucleotide sequence ID" value="NZ_CP060096.1"/>
</dbReference>
<comment type="similarity">
    <text evidence="2 12 13">Belongs to the RecF family.</text>
</comment>
<dbReference type="PROSITE" id="PS00617">
    <property type="entry name" value="RECF_1"/>
    <property type="match status" value="1"/>
</dbReference>
<evidence type="ECO:0000256" key="4">
    <source>
        <dbReference type="ARBA" id="ARBA00022490"/>
    </source>
</evidence>
<evidence type="ECO:0000256" key="3">
    <source>
        <dbReference type="ARBA" id="ARBA00020170"/>
    </source>
</evidence>
<dbReference type="GO" id="GO:0005737">
    <property type="term" value="C:cytoplasm"/>
    <property type="evidence" value="ECO:0007669"/>
    <property type="project" value="UniProtKB-SubCell"/>
</dbReference>
<keyword evidence="7 12" id="KW-0227">DNA damage</keyword>
<dbReference type="InterPro" id="IPR027417">
    <property type="entry name" value="P-loop_NTPase"/>
</dbReference>
<sequence>MYLKELFIDNFRNLKKQKIEFSNKINILYGKNAQGKSNILEIIRLLSIGKSFRNSKNNEMVNYNSSYFYIKGVFDDDIDKKIIEISYKKDQNRVIRINNNKIKYTIQLVGNILTTIFSPEDLNIIKGSPSIRRRYIDTTISMIRRNYLYNLLQYNKVLYNRNKLLKELRFNSSNKELLNILDEQIVNYGSKIILYRQQYIKNLDIVIKKLLYDISGENANLKYENNINIDTENIIDIKSKYLDNLKNSQKNDIKYCQTQFGPHRDDFKFNINGYNSKIYSSQGQQRTAVLCLKLGEQEIILKETGSKPILLLDDVMSELDMDRQKYIYNMIQGSQVIITHVDKKDIDGNKYLHIQDGFINEE</sequence>
<dbReference type="EMBL" id="CP060096">
    <property type="protein sequence ID" value="QSZ27373.1"/>
    <property type="molecule type" value="Genomic_DNA"/>
</dbReference>
<dbReference type="InterPro" id="IPR003395">
    <property type="entry name" value="RecF/RecN/SMC_N"/>
</dbReference>
<evidence type="ECO:0000256" key="8">
    <source>
        <dbReference type="ARBA" id="ARBA00022840"/>
    </source>
</evidence>
<feature type="domain" description="RecF/RecN/SMC N-terminal" evidence="14">
    <location>
        <begin position="2"/>
        <end position="344"/>
    </location>
</feature>
<evidence type="ECO:0000256" key="2">
    <source>
        <dbReference type="ARBA" id="ARBA00008016"/>
    </source>
</evidence>
<keyword evidence="8 12" id="KW-0067">ATP-binding</keyword>
<accession>A0A975AVV5</accession>
<dbReference type="GO" id="GO:0003697">
    <property type="term" value="F:single-stranded DNA binding"/>
    <property type="evidence" value="ECO:0007669"/>
    <property type="project" value="UniProtKB-UniRule"/>
</dbReference>
<dbReference type="Gene3D" id="1.20.1050.90">
    <property type="entry name" value="RecF/RecN/SMC, N-terminal domain"/>
    <property type="match status" value="1"/>
</dbReference>
<dbReference type="NCBIfam" id="TIGR00611">
    <property type="entry name" value="recf"/>
    <property type="match status" value="1"/>
</dbReference>
<dbReference type="InterPro" id="IPR042174">
    <property type="entry name" value="RecF_2"/>
</dbReference>
<keyword evidence="11 12" id="KW-0742">SOS response</keyword>
<dbReference type="GO" id="GO:0005524">
    <property type="term" value="F:ATP binding"/>
    <property type="evidence" value="ECO:0007669"/>
    <property type="project" value="UniProtKB-UniRule"/>
</dbReference>
<organism evidence="15 16">
    <name type="scientific">Aceticella autotrophica</name>
    <dbReference type="NCBI Taxonomy" id="2755338"/>
    <lineage>
        <taxon>Bacteria</taxon>
        <taxon>Bacillati</taxon>
        <taxon>Bacillota</taxon>
        <taxon>Clostridia</taxon>
        <taxon>Thermoanaerobacterales</taxon>
        <taxon>Thermoanaerobacteraceae</taxon>
        <taxon>Aceticella</taxon>
    </lineage>
</organism>
<name>A0A975AVV5_9THEO</name>
<evidence type="ECO:0000256" key="7">
    <source>
        <dbReference type="ARBA" id="ARBA00022763"/>
    </source>
</evidence>
<feature type="binding site" evidence="12">
    <location>
        <begin position="30"/>
        <end position="37"/>
    </location>
    <ligand>
        <name>ATP</name>
        <dbReference type="ChEBI" id="CHEBI:30616"/>
    </ligand>
</feature>
<evidence type="ECO:0000256" key="12">
    <source>
        <dbReference type="HAMAP-Rule" id="MF_00365"/>
    </source>
</evidence>
<dbReference type="Gene3D" id="3.40.50.300">
    <property type="entry name" value="P-loop containing nucleotide triphosphate hydrolases"/>
    <property type="match status" value="1"/>
</dbReference>
<gene>
    <name evidence="12 15" type="primary">recF</name>
    <name evidence="15" type="ORF">ACETAC_00020</name>
</gene>
<evidence type="ECO:0000256" key="10">
    <source>
        <dbReference type="ARBA" id="ARBA00023204"/>
    </source>
</evidence>
<dbReference type="GO" id="GO:0006302">
    <property type="term" value="P:double-strand break repair"/>
    <property type="evidence" value="ECO:0007669"/>
    <property type="project" value="TreeGrafter"/>
</dbReference>
<keyword evidence="10 12" id="KW-0234">DNA repair</keyword>
<comment type="function">
    <text evidence="12 13">The RecF protein is involved in DNA metabolism; it is required for DNA replication and normal SOS inducibility. RecF binds preferentially to single-stranded, linear DNA. It also seems to bind ATP.</text>
</comment>
<proteinExistence type="inferred from homology"/>
<evidence type="ECO:0000256" key="13">
    <source>
        <dbReference type="RuleBase" id="RU000578"/>
    </source>
</evidence>
<dbReference type="InterPro" id="IPR001238">
    <property type="entry name" value="DNA-binding_RecF"/>
</dbReference>
<dbReference type="AlphaFoldDB" id="A0A975AVV5"/>
<keyword evidence="9 12" id="KW-0238">DNA-binding</keyword>
<dbReference type="PANTHER" id="PTHR32182:SF0">
    <property type="entry name" value="DNA REPLICATION AND REPAIR PROTEIN RECF"/>
    <property type="match status" value="1"/>
</dbReference>
<evidence type="ECO:0000256" key="1">
    <source>
        <dbReference type="ARBA" id="ARBA00004496"/>
    </source>
</evidence>
<dbReference type="InterPro" id="IPR018078">
    <property type="entry name" value="DNA-binding_RecF_CS"/>
</dbReference>
<dbReference type="GO" id="GO:0000731">
    <property type="term" value="P:DNA synthesis involved in DNA repair"/>
    <property type="evidence" value="ECO:0007669"/>
    <property type="project" value="TreeGrafter"/>
</dbReference>
<dbReference type="PANTHER" id="PTHR32182">
    <property type="entry name" value="DNA REPLICATION AND REPAIR PROTEIN RECF"/>
    <property type="match status" value="1"/>
</dbReference>
<evidence type="ECO:0000313" key="16">
    <source>
        <dbReference type="Proteomes" id="UP000671913"/>
    </source>
</evidence>
<evidence type="ECO:0000256" key="11">
    <source>
        <dbReference type="ARBA" id="ARBA00023236"/>
    </source>
</evidence>
<dbReference type="KEGG" id="aaut:ACETAC_00020"/>
<comment type="subcellular location">
    <subcellularLocation>
        <location evidence="1 12 13">Cytoplasm</location>
    </subcellularLocation>
</comment>
<keyword evidence="5 12" id="KW-0235">DNA replication</keyword>
<keyword evidence="16" id="KW-1185">Reference proteome</keyword>
<keyword evidence="6 12" id="KW-0547">Nucleotide-binding</keyword>
<dbReference type="GO" id="GO:0006260">
    <property type="term" value="P:DNA replication"/>
    <property type="evidence" value="ECO:0007669"/>
    <property type="project" value="UniProtKB-UniRule"/>
</dbReference>
<dbReference type="HAMAP" id="MF_00365">
    <property type="entry name" value="RecF"/>
    <property type="match status" value="1"/>
</dbReference>
<keyword evidence="4 12" id="KW-0963">Cytoplasm</keyword>
<evidence type="ECO:0000256" key="9">
    <source>
        <dbReference type="ARBA" id="ARBA00023125"/>
    </source>
</evidence>
<evidence type="ECO:0000259" key="14">
    <source>
        <dbReference type="Pfam" id="PF02463"/>
    </source>
</evidence>